<accession>A0ABN8M369</accession>
<sequence>MPPIPVVNGDVGEKLANESASSESLDQSNSLDKTEEPFLPAEEKSGDPAKIALKKNVSLINGIGLIVGTVIGSGIFVSPKGILEESNSIGASLLVWLGCGALALFGSLCYAELGTCFKKSGGEYAYLMEAFGRIPAYLFAWTSVLIIRPASGAIIALIFAEYVTKPFYPDSPAPTYLLKLLACSCLVILTAINVWSVKWATRIQDIFTYAKLLCIVMITIIGFVELGKGKTEHWKDGFAGSTTDVGKIGMAFYIGLWAYDGWNNLNYCTEEMKHPEKDMPRAIVIGISLTTVCYLMVNVAYVTVLGSAGILASEAVAVSVGNLYLGPVHWIVPVFVACSTFGAVNGLLFTSGRLVYVAARDGLMPPLLAMIHVKRFTPLPSLFFTTIVAILMLIPEASSFMTLVDFFSFAAWLFYGSTFAALLWMRRSRANVERPYKVNIIIPIGMLLASIYLVVAPITTDPWGSLIALAIIVAGLPFYWLFIYSDKAPKFILNAADTFTAWCQRVGNMAFEDPDTVPVEV</sequence>
<evidence type="ECO:0000256" key="5">
    <source>
        <dbReference type="SAM" id="MobiDB-lite"/>
    </source>
</evidence>
<dbReference type="PANTHER" id="PTHR11785:SF512">
    <property type="entry name" value="SOBREMESA, ISOFORM B"/>
    <property type="match status" value="1"/>
</dbReference>
<dbReference type="Pfam" id="PF13520">
    <property type="entry name" value="AA_permease_2"/>
    <property type="match status" value="1"/>
</dbReference>
<dbReference type="Gene3D" id="1.20.1740.10">
    <property type="entry name" value="Amino acid/polyamine transporter I"/>
    <property type="match status" value="1"/>
</dbReference>
<evidence type="ECO:0000313" key="7">
    <source>
        <dbReference type="EMBL" id="CAH3022201.1"/>
    </source>
</evidence>
<dbReference type="InterPro" id="IPR050598">
    <property type="entry name" value="AminoAcid_Transporter"/>
</dbReference>
<evidence type="ECO:0000313" key="8">
    <source>
        <dbReference type="Proteomes" id="UP001159427"/>
    </source>
</evidence>
<organism evidence="7 8">
    <name type="scientific">Porites evermanni</name>
    <dbReference type="NCBI Taxonomy" id="104178"/>
    <lineage>
        <taxon>Eukaryota</taxon>
        <taxon>Metazoa</taxon>
        <taxon>Cnidaria</taxon>
        <taxon>Anthozoa</taxon>
        <taxon>Hexacorallia</taxon>
        <taxon>Scleractinia</taxon>
        <taxon>Fungiina</taxon>
        <taxon>Poritidae</taxon>
        <taxon>Porites</taxon>
    </lineage>
</organism>
<evidence type="ECO:0000256" key="3">
    <source>
        <dbReference type="ARBA" id="ARBA00022989"/>
    </source>
</evidence>
<feature type="transmembrane region" description="Helical" evidence="6">
    <location>
        <begin position="376"/>
        <end position="394"/>
    </location>
</feature>
<feature type="compositionally biased region" description="Basic and acidic residues" evidence="5">
    <location>
        <begin position="32"/>
        <end position="43"/>
    </location>
</feature>
<keyword evidence="8" id="KW-1185">Reference proteome</keyword>
<comment type="caution">
    <text evidence="7">The sequence shown here is derived from an EMBL/GenBank/DDBJ whole genome shotgun (WGS) entry which is preliminary data.</text>
</comment>
<feature type="transmembrane region" description="Helical" evidence="6">
    <location>
        <begin position="206"/>
        <end position="224"/>
    </location>
</feature>
<feature type="transmembrane region" description="Helical" evidence="6">
    <location>
        <begin position="59"/>
        <end position="77"/>
    </location>
</feature>
<feature type="compositionally biased region" description="Polar residues" evidence="5">
    <location>
        <begin position="18"/>
        <end position="31"/>
    </location>
</feature>
<keyword evidence="4 6" id="KW-0472">Membrane</keyword>
<feature type="transmembrane region" description="Helical" evidence="6">
    <location>
        <begin position="462"/>
        <end position="482"/>
    </location>
</feature>
<evidence type="ECO:0000256" key="4">
    <source>
        <dbReference type="ARBA" id="ARBA00023136"/>
    </source>
</evidence>
<proteinExistence type="predicted"/>
<evidence type="ECO:0000256" key="2">
    <source>
        <dbReference type="ARBA" id="ARBA00022692"/>
    </source>
</evidence>
<feature type="transmembrane region" description="Helical" evidence="6">
    <location>
        <begin position="283"/>
        <end position="310"/>
    </location>
</feature>
<evidence type="ECO:0000256" key="1">
    <source>
        <dbReference type="ARBA" id="ARBA00004141"/>
    </source>
</evidence>
<evidence type="ECO:0000256" key="6">
    <source>
        <dbReference type="SAM" id="Phobius"/>
    </source>
</evidence>
<dbReference type="InterPro" id="IPR002293">
    <property type="entry name" value="AA/rel_permease1"/>
</dbReference>
<feature type="transmembrane region" description="Helical" evidence="6">
    <location>
        <begin position="176"/>
        <end position="194"/>
    </location>
</feature>
<feature type="transmembrane region" description="Helical" evidence="6">
    <location>
        <begin position="134"/>
        <end position="160"/>
    </location>
</feature>
<reference evidence="7 8" key="1">
    <citation type="submission" date="2022-05" db="EMBL/GenBank/DDBJ databases">
        <authorList>
            <consortium name="Genoscope - CEA"/>
            <person name="William W."/>
        </authorList>
    </citation>
    <scope>NUCLEOTIDE SEQUENCE [LARGE SCALE GENOMIC DNA]</scope>
</reference>
<feature type="region of interest" description="Disordered" evidence="5">
    <location>
        <begin position="1"/>
        <end position="43"/>
    </location>
</feature>
<gene>
    <name evidence="7" type="ORF">PEVE_00014425</name>
</gene>
<feature type="transmembrane region" description="Helical" evidence="6">
    <location>
        <begin position="244"/>
        <end position="262"/>
    </location>
</feature>
<dbReference type="EMBL" id="CALNXI010000209">
    <property type="protein sequence ID" value="CAH3022201.1"/>
    <property type="molecule type" value="Genomic_DNA"/>
</dbReference>
<keyword evidence="2 6" id="KW-0812">Transmembrane</keyword>
<name>A0ABN8M369_9CNID</name>
<feature type="transmembrane region" description="Helical" evidence="6">
    <location>
        <begin position="436"/>
        <end position="456"/>
    </location>
</feature>
<comment type="subcellular location">
    <subcellularLocation>
        <location evidence="1">Membrane</location>
        <topology evidence="1">Multi-pass membrane protein</topology>
    </subcellularLocation>
</comment>
<feature type="transmembrane region" description="Helical" evidence="6">
    <location>
        <begin position="89"/>
        <end position="113"/>
    </location>
</feature>
<feature type="transmembrane region" description="Helical" evidence="6">
    <location>
        <begin position="406"/>
        <end position="424"/>
    </location>
</feature>
<dbReference type="PIRSF" id="PIRSF006060">
    <property type="entry name" value="AA_transporter"/>
    <property type="match status" value="1"/>
</dbReference>
<keyword evidence="3 6" id="KW-1133">Transmembrane helix</keyword>
<protein>
    <submittedName>
        <fullName evidence="7">Uncharacterized protein</fullName>
    </submittedName>
</protein>
<feature type="transmembrane region" description="Helical" evidence="6">
    <location>
        <begin position="330"/>
        <end position="356"/>
    </location>
</feature>
<dbReference type="Proteomes" id="UP001159427">
    <property type="component" value="Unassembled WGS sequence"/>
</dbReference>
<dbReference type="PANTHER" id="PTHR11785">
    <property type="entry name" value="AMINO ACID TRANSPORTER"/>
    <property type="match status" value="1"/>
</dbReference>